<evidence type="ECO:0000256" key="1">
    <source>
        <dbReference type="SAM" id="Coils"/>
    </source>
</evidence>
<evidence type="ECO:0000313" key="3">
    <source>
        <dbReference type="EMBL" id="JAT12618.1"/>
    </source>
</evidence>
<feature type="chain" id="PRO_5008586715" evidence="2">
    <location>
        <begin position="22"/>
        <end position="358"/>
    </location>
</feature>
<dbReference type="AlphaFoldDB" id="A0A1B6KMC9"/>
<name>A0A1B6KMC9_9HEMI</name>
<evidence type="ECO:0000256" key="2">
    <source>
        <dbReference type="SAM" id="SignalP"/>
    </source>
</evidence>
<feature type="coiled-coil region" evidence="1">
    <location>
        <begin position="241"/>
        <end position="289"/>
    </location>
</feature>
<sequence>GTMSNLLVMLLLLAIKSSVQVDYDLALTIDESDNKDISTLRTENTRLEKRKNEITRKCKQEIEYWAKLYNETYRKLQRDVPEVVELEKQLTEAVAKETGMDRALEEIKIFFEVFYLKRDTLTGTLDYLTKHESQAQKCFNYGHYIGFERKNKNKFQQRRGKARLGDKKSRTFISKQAKNNSTLEKERKNVLMDILLQQEEFKKVELTQYITYYSGYCSRKVELLKRLIESLKKWPAAMMLQQEIKDEIRKVNESIANKSANIENQRDKLQDLIAELVKLQAEYDKRSDEADCMKKLNDWPVQDALQSLQENMRSLANYQSYAIEDAHHHLALEGIIDQYSNARRLNRQGKGVRSYSNF</sequence>
<feature type="signal peptide" evidence="2">
    <location>
        <begin position="1"/>
        <end position="21"/>
    </location>
</feature>
<feature type="non-terminal residue" evidence="3">
    <location>
        <position position="1"/>
    </location>
</feature>
<protein>
    <submittedName>
        <fullName evidence="3">Uncharacterized protein</fullName>
    </submittedName>
</protein>
<proteinExistence type="predicted"/>
<organism evidence="3">
    <name type="scientific">Graphocephala atropunctata</name>
    <dbReference type="NCBI Taxonomy" id="36148"/>
    <lineage>
        <taxon>Eukaryota</taxon>
        <taxon>Metazoa</taxon>
        <taxon>Ecdysozoa</taxon>
        <taxon>Arthropoda</taxon>
        <taxon>Hexapoda</taxon>
        <taxon>Insecta</taxon>
        <taxon>Pterygota</taxon>
        <taxon>Neoptera</taxon>
        <taxon>Paraneoptera</taxon>
        <taxon>Hemiptera</taxon>
        <taxon>Auchenorrhyncha</taxon>
        <taxon>Membracoidea</taxon>
        <taxon>Cicadellidae</taxon>
        <taxon>Cicadellinae</taxon>
        <taxon>Cicadellini</taxon>
        <taxon>Graphocephala</taxon>
    </lineage>
</organism>
<keyword evidence="2" id="KW-0732">Signal</keyword>
<accession>A0A1B6KMC9</accession>
<dbReference type="EMBL" id="GEBQ01027359">
    <property type="protein sequence ID" value="JAT12618.1"/>
    <property type="molecule type" value="Transcribed_RNA"/>
</dbReference>
<gene>
    <name evidence="3" type="ORF">g.27264</name>
</gene>
<reference evidence="3" key="1">
    <citation type="submission" date="2015-11" db="EMBL/GenBank/DDBJ databases">
        <title>De novo transcriptome assembly of four potential Pierce s Disease insect vectors from Arizona vineyards.</title>
        <authorList>
            <person name="Tassone E.E."/>
        </authorList>
    </citation>
    <scope>NUCLEOTIDE SEQUENCE</scope>
</reference>
<keyword evidence="1" id="KW-0175">Coiled coil</keyword>